<evidence type="ECO:0000313" key="1">
    <source>
        <dbReference type="EMBL" id="KKM70652.1"/>
    </source>
</evidence>
<reference evidence="1" key="1">
    <citation type="journal article" date="2015" name="Nature">
        <title>Complex archaea that bridge the gap between prokaryotes and eukaryotes.</title>
        <authorList>
            <person name="Spang A."/>
            <person name="Saw J.H."/>
            <person name="Jorgensen S.L."/>
            <person name="Zaremba-Niedzwiedzka K."/>
            <person name="Martijn J."/>
            <person name="Lind A.E."/>
            <person name="van Eijk R."/>
            <person name="Schleper C."/>
            <person name="Guy L."/>
            <person name="Ettema T.J."/>
        </authorList>
    </citation>
    <scope>NUCLEOTIDE SEQUENCE</scope>
</reference>
<dbReference type="EMBL" id="LAZR01009776">
    <property type="protein sequence ID" value="KKM70652.1"/>
    <property type="molecule type" value="Genomic_DNA"/>
</dbReference>
<dbReference type="AlphaFoldDB" id="A0A0F9MN80"/>
<comment type="caution">
    <text evidence="1">The sequence shown here is derived from an EMBL/GenBank/DDBJ whole genome shotgun (WGS) entry which is preliminary data.</text>
</comment>
<gene>
    <name evidence="1" type="ORF">LCGC14_1438550</name>
</gene>
<proteinExistence type="predicted"/>
<name>A0A0F9MN80_9ZZZZ</name>
<accession>A0A0F9MN80</accession>
<protein>
    <submittedName>
        <fullName evidence="1">Uncharacterized protein</fullName>
    </submittedName>
</protein>
<sequence length="177" mass="20345">MPIILQTFDDVTAEIKRLWDQLDLLRTKNIDLSRRRVINASRSVNLNDYIIREELIEVIDSIPEAIIRTTTTIIEQVPEEPPTVVLEFKRIYNKLILIEDTLIEFPDVISTGDSHVYRVTQDSVGEHLLTWAAEFDKANLWPIGRLANTYNTFEFLADAEDQKLYLNGFPVIGQGVS</sequence>
<organism evidence="1">
    <name type="scientific">marine sediment metagenome</name>
    <dbReference type="NCBI Taxonomy" id="412755"/>
    <lineage>
        <taxon>unclassified sequences</taxon>
        <taxon>metagenomes</taxon>
        <taxon>ecological metagenomes</taxon>
    </lineage>
</organism>